<dbReference type="EC" id="2.7.4.9" evidence="2 11"/>
<keyword evidence="14" id="KW-1185">Reference proteome</keyword>
<dbReference type="InterPro" id="IPR027417">
    <property type="entry name" value="P-loop_NTPase"/>
</dbReference>
<evidence type="ECO:0000256" key="4">
    <source>
        <dbReference type="ARBA" id="ARBA00022679"/>
    </source>
</evidence>
<dbReference type="Pfam" id="PF02223">
    <property type="entry name" value="Thymidylate_kin"/>
    <property type="match status" value="1"/>
</dbReference>
<comment type="caution">
    <text evidence="13">The sequence shown here is derived from an EMBL/GenBank/DDBJ whole genome shotgun (WGS) entry which is preliminary data.</text>
</comment>
<evidence type="ECO:0000256" key="3">
    <source>
        <dbReference type="ARBA" id="ARBA00017144"/>
    </source>
</evidence>
<evidence type="ECO:0000256" key="9">
    <source>
        <dbReference type="ARBA" id="ARBA00048743"/>
    </source>
</evidence>
<evidence type="ECO:0000256" key="2">
    <source>
        <dbReference type="ARBA" id="ARBA00012980"/>
    </source>
</evidence>
<dbReference type="NCBIfam" id="TIGR00041">
    <property type="entry name" value="DTMP_kinase"/>
    <property type="match status" value="1"/>
</dbReference>
<dbReference type="PANTHER" id="PTHR10344">
    <property type="entry name" value="THYMIDYLATE KINASE"/>
    <property type="match status" value="1"/>
</dbReference>
<gene>
    <name evidence="11 13" type="primary">tmk</name>
    <name evidence="13" type="ORF">C7K08_09570</name>
</gene>
<keyword evidence="4 11" id="KW-0808">Transferase</keyword>
<dbReference type="GO" id="GO:0005829">
    <property type="term" value="C:cytosol"/>
    <property type="evidence" value="ECO:0007669"/>
    <property type="project" value="TreeGrafter"/>
</dbReference>
<name>A0A2P7ED12_9SYNE</name>
<dbReference type="FunFam" id="3.40.50.300:FF:000225">
    <property type="entry name" value="Thymidylate kinase"/>
    <property type="match status" value="1"/>
</dbReference>
<keyword evidence="5 11" id="KW-0545">Nucleotide biosynthesis</keyword>
<keyword evidence="7 11" id="KW-0418">Kinase</keyword>
<organism evidence="13 14">
    <name type="scientific">Synechococcus lacustris str. Tous</name>
    <dbReference type="NCBI Taxonomy" id="1910958"/>
    <lineage>
        <taxon>Bacteria</taxon>
        <taxon>Bacillati</taxon>
        <taxon>Cyanobacteriota</taxon>
        <taxon>Cyanophyceae</taxon>
        <taxon>Synechococcales</taxon>
        <taxon>Synechococcaceae</taxon>
        <taxon>Synechococcus</taxon>
    </lineage>
</organism>
<dbReference type="SUPFAM" id="SSF52540">
    <property type="entry name" value="P-loop containing nucleoside triphosphate hydrolases"/>
    <property type="match status" value="1"/>
</dbReference>
<dbReference type="PROSITE" id="PS01331">
    <property type="entry name" value="THYMIDYLATE_KINASE"/>
    <property type="match status" value="1"/>
</dbReference>
<dbReference type="GO" id="GO:0004798">
    <property type="term" value="F:dTMP kinase activity"/>
    <property type="evidence" value="ECO:0007669"/>
    <property type="project" value="UniProtKB-UniRule"/>
</dbReference>
<dbReference type="RefSeq" id="WP_106500411.1">
    <property type="nucleotide sequence ID" value="NZ_PXVC01000049.1"/>
</dbReference>
<dbReference type="HAMAP" id="MF_00165">
    <property type="entry name" value="Thymidylate_kinase"/>
    <property type="match status" value="1"/>
</dbReference>
<dbReference type="CDD" id="cd01672">
    <property type="entry name" value="TMPK"/>
    <property type="match status" value="1"/>
</dbReference>
<evidence type="ECO:0000256" key="7">
    <source>
        <dbReference type="ARBA" id="ARBA00022777"/>
    </source>
</evidence>
<evidence type="ECO:0000256" key="11">
    <source>
        <dbReference type="HAMAP-Rule" id="MF_00165"/>
    </source>
</evidence>
<dbReference type="STRING" id="1910958.BTM30_06205"/>
<evidence type="ECO:0000256" key="10">
    <source>
        <dbReference type="ARBA" id="ARBA00057735"/>
    </source>
</evidence>
<proteinExistence type="inferred from homology"/>
<dbReference type="EMBL" id="PXVC01000049">
    <property type="protein sequence ID" value="PSI01103.1"/>
    <property type="molecule type" value="Genomic_DNA"/>
</dbReference>
<sequence length="214" mass="22995">MTARGKFLVLEGIDGCGKSTQLRHLATWLPSSGLMPPGAGLICSREPGGTALGLALRQLLLHPPEGLAPHSRTELLLYAADRAQHVQQCIEPALAAGNWVLCDRFSGSTAAYQGYGRGLDQALIDQLEQLATAGLRPDLCLWLALDPLEAAQRRAGERADRIEAEGLAFLGRVHAGFSALAKRPGWQQVCGQGAVDQVQARLQACLQQWFVQNP</sequence>
<dbReference type="InterPro" id="IPR039430">
    <property type="entry name" value="Thymidylate_kin-like_dom"/>
</dbReference>
<dbReference type="Gene3D" id="3.40.50.300">
    <property type="entry name" value="P-loop containing nucleotide triphosphate hydrolases"/>
    <property type="match status" value="1"/>
</dbReference>
<evidence type="ECO:0000256" key="1">
    <source>
        <dbReference type="ARBA" id="ARBA00009776"/>
    </source>
</evidence>
<evidence type="ECO:0000256" key="6">
    <source>
        <dbReference type="ARBA" id="ARBA00022741"/>
    </source>
</evidence>
<evidence type="ECO:0000313" key="14">
    <source>
        <dbReference type="Proteomes" id="UP000240206"/>
    </source>
</evidence>
<comment type="function">
    <text evidence="10 11">Phosphorylation of dTMP to form dTDP in both de novo and salvage pathways of dTTP synthesis.</text>
</comment>
<evidence type="ECO:0000256" key="5">
    <source>
        <dbReference type="ARBA" id="ARBA00022727"/>
    </source>
</evidence>
<dbReference type="AlphaFoldDB" id="A0A2P7ED12"/>
<dbReference type="GO" id="GO:0006233">
    <property type="term" value="P:dTDP biosynthetic process"/>
    <property type="evidence" value="ECO:0007669"/>
    <property type="project" value="InterPro"/>
</dbReference>
<accession>A0A2P7ED12</accession>
<dbReference type="InterPro" id="IPR018095">
    <property type="entry name" value="Thymidylate_kin_CS"/>
</dbReference>
<evidence type="ECO:0000259" key="12">
    <source>
        <dbReference type="Pfam" id="PF02223"/>
    </source>
</evidence>
<comment type="catalytic activity">
    <reaction evidence="9 11">
        <text>dTMP + ATP = dTDP + ADP</text>
        <dbReference type="Rhea" id="RHEA:13517"/>
        <dbReference type="ChEBI" id="CHEBI:30616"/>
        <dbReference type="ChEBI" id="CHEBI:58369"/>
        <dbReference type="ChEBI" id="CHEBI:63528"/>
        <dbReference type="ChEBI" id="CHEBI:456216"/>
        <dbReference type="EC" id="2.7.4.9"/>
    </reaction>
</comment>
<keyword evidence="8 11" id="KW-0067">ATP-binding</keyword>
<feature type="binding site" evidence="11">
    <location>
        <begin position="12"/>
        <end position="19"/>
    </location>
    <ligand>
        <name>ATP</name>
        <dbReference type="ChEBI" id="CHEBI:30616"/>
    </ligand>
</feature>
<evidence type="ECO:0000313" key="13">
    <source>
        <dbReference type="EMBL" id="PSI01103.1"/>
    </source>
</evidence>
<protein>
    <recommendedName>
        <fullName evidence="3 11">Thymidylate kinase</fullName>
        <ecNumber evidence="2 11">2.7.4.9</ecNumber>
    </recommendedName>
    <alternativeName>
        <fullName evidence="11">dTMP kinase</fullName>
    </alternativeName>
</protein>
<dbReference type="GO" id="GO:0006227">
    <property type="term" value="P:dUDP biosynthetic process"/>
    <property type="evidence" value="ECO:0007669"/>
    <property type="project" value="TreeGrafter"/>
</dbReference>
<dbReference type="GO" id="GO:0006235">
    <property type="term" value="P:dTTP biosynthetic process"/>
    <property type="evidence" value="ECO:0007669"/>
    <property type="project" value="UniProtKB-UniRule"/>
</dbReference>
<comment type="similarity">
    <text evidence="1 11">Belongs to the thymidylate kinase family.</text>
</comment>
<dbReference type="GO" id="GO:0005524">
    <property type="term" value="F:ATP binding"/>
    <property type="evidence" value="ECO:0007669"/>
    <property type="project" value="UniProtKB-UniRule"/>
</dbReference>
<dbReference type="Proteomes" id="UP000240206">
    <property type="component" value="Unassembled WGS sequence"/>
</dbReference>
<keyword evidence="6 11" id="KW-0547">Nucleotide-binding</keyword>
<dbReference type="PANTHER" id="PTHR10344:SF4">
    <property type="entry name" value="UMP-CMP KINASE 2, MITOCHONDRIAL"/>
    <property type="match status" value="1"/>
</dbReference>
<reference evidence="14" key="1">
    <citation type="submission" date="2018-03" db="EMBL/GenBank/DDBJ databases">
        <title>Ecological and genomic features of two cosmopolitan and abundant freshwater picocyanobacteria.</title>
        <authorList>
            <person name="Cabello-Yeves P.J."/>
            <person name="Picazo A."/>
            <person name="Camacho A."/>
            <person name="Callieri C."/>
            <person name="Rosselli R."/>
            <person name="Roda-Garcia J."/>
            <person name="Coutinho F.H."/>
            <person name="Rodriguez-Valera F."/>
        </authorList>
    </citation>
    <scope>NUCLEOTIDE SEQUENCE [LARGE SCALE GENOMIC DNA]</scope>
    <source>
        <strain evidence="14">Tous</strain>
    </source>
</reference>
<evidence type="ECO:0000256" key="8">
    <source>
        <dbReference type="ARBA" id="ARBA00022840"/>
    </source>
</evidence>
<dbReference type="InterPro" id="IPR018094">
    <property type="entry name" value="Thymidylate_kinase"/>
</dbReference>
<feature type="domain" description="Thymidylate kinase-like" evidence="12">
    <location>
        <begin position="10"/>
        <end position="199"/>
    </location>
</feature>